<dbReference type="VEuPathDB" id="FungiDB:FUN_011466"/>
<name>A0A2I1EN83_9GLOM</name>
<dbReference type="Proteomes" id="UP000232722">
    <property type="component" value="Unassembled WGS sequence"/>
</dbReference>
<gene>
    <name evidence="2" type="ORF">CHRIB12_LOCUS20013</name>
    <name evidence="4" type="ORF">RhiirA1_531143</name>
    <name evidence="3" type="ORF">RhiirA5_498605</name>
</gene>
<feature type="compositionally biased region" description="Polar residues" evidence="1">
    <location>
        <begin position="113"/>
        <end position="124"/>
    </location>
</feature>
<reference evidence="2" key="5">
    <citation type="submission" date="2020-05" db="EMBL/GenBank/DDBJ databases">
        <authorList>
            <person name="Rincon C."/>
            <person name="Sanders R I."/>
            <person name="Robbins C."/>
            <person name="Chaturvedi A."/>
        </authorList>
    </citation>
    <scope>NUCLEOTIDE SEQUENCE</scope>
    <source>
        <strain evidence="2">CHB12</strain>
    </source>
</reference>
<accession>A0A2I1EN83</accession>
<comment type="caution">
    <text evidence="4">The sequence shown here is derived from an EMBL/GenBank/DDBJ whole genome shotgun (WGS) entry which is preliminary data.</text>
</comment>
<dbReference type="EMBL" id="LLXJ01000394">
    <property type="protein sequence ID" value="PKC10282.1"/>
    <property type="molecule type" value="Genomic_DNA"/>
</dbReference>
<feature type="region of interest" description="Disordered" evidence="1">
    <location>
        <begin position="1"/>
        <end position="129"/>
    </location>
</feature>
<evidence type="ECO:0000313" key="4">
    <source>
        <dbReference type="EMBL" id="PKC72505.1"/>
    </source>
</evidence>
<evidence type="ECO:0000313" key="6">
    <source>
        <dbReference type="Proteomes" id="UP000232722"/>
    </source>
</evidence>
<dbReference type="EMBL" id="CAGKOT010000057">
    <property type="protein sequence ID" value="CAB5387149.1"/>
    <property type="molecule type" value="Genomic_DNA"/>
</dbReference>
<evidence type="ECO:0000256" key="1">
    <source>
        <dbReference type="SAM" id="MobiDB-lite"/>
    </source>
</evidence>
<feature type="compositionally biased region" description="Low complexity" evidence="1">
    <location>
        <begin position="35"/>
        <end position="53"/>
    </location>
</feature>
<sequence>MNNTNPLQNSNLSGNNNEFNYTDNISQPSDIQGHSSTNNNNYSSSYDSNNNLSVIDDNNFSAHPSIHGSNFQQNNTTISPSQPTSNGIPNNSDSIPSNQPFNSSDNAPFGFQFTPTANNTSPPQYVNKDLPRSNNVFPCINYGNFNCHEVKYNIGTISNNTNSDILRQILDNWSSINNPQTRSQ</sequence>
<evidence type="ECO:0000313" key="3">
    <source>
        <dbReference type="EMBL" id="PKC10282.1"/>
    </source>
</evidence>
<dbReference type="Proteomes" id="UP000232688">
    <property type="component" value="Unassembled WGS sequence"/>
</dbReference>
<feature type="compositionally biased region" description="Polar residues" evidence="1">
    <location>
        <begin position="56"/>
        <end position="106"/>
    </location>
</feature>
<dbReference type="VEuPathDB" id="FungiDB:RhiirA1_531143"/>
<organism evidence="4 5">
    <name type="scientific">Rhizophagus irregularis</name>
    <dbReference type="NCBI Taxonomy" id="588596"/>
    <lineage>
        <taxon>Eukaryota</taxon>
        <taxon>Fungi</taxon>
        <taxon>Fungi incertae sedis</taxon>
        <taxon>Mucoromycota</taxon>
        <taxon>Glomeromycotina</taxon>
        <taxon>Glomeromycetes</taxon>
        <taxon>Glomerales</taxon>
        <taxon>Glomeraceae</taxon>
        <taxon>Rhizophagus</taxon>
    </lineage>
</organism>
<reference evidence="3 6" key="2">
    <citation type="submission" date="2017-09" db="EMBL/GenBank/DDBJ databases">
        <title>Extensive intraspecific genome diversity in a model arbuscular mycorrhizal fungus.</title>
        <authorList>
            <person name="Chen E.C."/>
            <person name="Morin E."/>
            <person name="Beaudet D."/>
            <person name="Noel J."/>
            <person name="Ndikumana S."/>
            <person name="Charron P."/>
            <person name="St-Onge C."/>
            <person name="Giorgi J."/>
            <person name="Grigoriev I.V."/>
            <person name="Roux C."/>
            <person name="Martin F.M."/>
            <person name="Corradi N."/>
        </authorList>
    </citation>
    <scope>NUCLEOTIDE SEQUENCE [LARGE SCALE GENOMIC DNA]</scope>
    <source>
        <strain evidence="3 6">A5</strain>
    </source>
</reference>
<protein>
    <submittedName>
        <fullName evidence="4">Uncharacterized protein</fullName>
    </submittedName>
</protein>
<proteinExistence type="predicted"/>
<dbReference type="VEuPathDB" id="FungiDB:RhiirFUN_012754"/>
<dbReference type="AlphaFoldDB" id="A0A2I1EN83"/>
<dbReference type="EMBL" id="LLXH01000122">
    <property type="protein sequence ID" value="PKC72505.1"/>
    <property type="molecule type" value="Genomic_DNA"/>
</dbReference>
<feature type="compositionally biased region" description="Polar residues" evidence="1">
    <location>
        <begin position="21"/>
        <end position="34"/>
    </location>
</feature>
<feature type="compositionally biased region" description="Low complexity" evidence="1">
    <location>
        <begin position="1"/>
        <end position="20"/>
    </location>
</feature>
<dbReference type="Proteomes" id="UP000684084">
    <property type="component" value="Unassembled WGS sequence"/>
</dbReference>
<evidence type="ECO:0000313" key="2">
    <source>
        <dbReference type="EMBL" id="CAB5387149.1"/>
    </source>
</evidence>
<reference evidence="4 5" key="4">
    <citation type="submission" date="2017-10" db="EMBL/GenBank/DDBJ databases">
        <title>Genome analyses suggest a sexual origin of heterokaryosis in a supposedly ancient asexual fungus.</title>
        <authorList>
            <person name="Corradi N."/>
            <person name="Sedzielewska K."/>
            <person name="Noel J."/>
            <person name="Charron P."/>
            <person name="Farinelli L."/>
            <person name="Marton T."/>
            <person name="Kruger M."/>
            <person name="Pelin A."/>
            <person name="Brachmann A."/>
            <person name="Corradi N."/>
        </authorList>
    </citation>
    <scope>NUCLEOTIDE SEQUENCE [LARGE SCALE GENOMIC DNA]</scope>
    <source>
        <strain evidence="4 5">A1</strain>
    </source>
</reference>
<reference evidence="4 5" key="3">
    <citation type="submission" date="2017-10" db="EMBL/GenBank/DDBJ databases">
        <title>Extensive intraspecific genome diversity in a model arbuscular mycorrhizal fungus.</title>
        <authorList>
            <person name="Chen E.C.H."/>
            <person name="Morin E."/>
            <person name="Baudet D."/>
            <person name="Noel J."/>
            <person name="Ndikumana S."/>
            <person name="Charron P."/>
            <person name="St-Onge C."/>
            <person name="Giorgi J."/>
            <person name="Grigoriev I.V."/>
            <person name="Roux C."/>
            <person name="Martin F.M."/>
            <person name="Corradi N."/>
        </authorList>
    </citation>
    <scope>NUCLEOTIDE SEQUENCE [LARGE SCALE GENOMIC DNA]</scope>
    <source>
        <strain evidence="4 5">A1</strain>
    </source>
</reference>
<reference evidence="3 6" key="1">
    <citation type="submission" date="2016-04" db="EMBL/GenBank/DDBJ databases">
        <title>Genome analyses suggest a sexual origin of heterokaryosis in a supposedly ancient asexual fungus.</title>
        <authorList>
            <person name="Ropars J."/>
            <person name="Sedzielewska K."/>
            <person name="Noel J."/>
            <person name="Charron P."/>
            <person name="Farinelli L."/>
            <person name="Marton T."/>
            <person name="Kruger M."/>
            <person name="Pelin A."/>
            <person name="Brachmann A."/>
            <person name="Corradi N."/>
        </authorList>
    </citation>
    <scope>NUCLEOTIDE SEQUENCE [LARGE SCALE GENOMIC DNA]</scope>
    <source>
        <strain evidence="3 6">A5</strain>
    </source>
</reference>
<evidence type="ECO:0000313" key="5">
    <source>
        <dbReference type="Proteomes" id="UP000232688"/>
    </source>
</evidence>
<dbReference type="OrthoDB" id="2381244at2759"/>